<dbReference type="InterPro" id="IPR010330">
    <property type="entry name" value="CoiA_nuc"/>
</dbReference>
<proteinExistence type="predicted"/>
<comment type="caution">
    <text evidence="2">The sequence shown here is derived from an EMBL/GenBank/DDBJ whole genome shotgun (WGS) entry which is preliminary data.</text>
</comment>
<evidence type="ECO:0000259" key="1">
    <source>
        <dbReference type="Pfam" id="PF06054"/>
    </source>
</evidence>
<gene>
    <name evidence="2" type="ORF">J2Y00_005051</name>
</gene>
<reference evidence="2" key="1">
    <citation type="submission" date="2023-07" db="EMBL/GenBank/DDBJ databases">
        <title>Sorghum-associated microbial communities from plants grown in Nebraska, USA.</title>
        <authorList>
            <person name="Schachtman D."/>
        </authorList>
    </citation>
    <scope>NUCLEOTIDE SEQUENCE</scope>
    <source>
        <strain evidence="2">BE330</strain>
    </source>
</reference>
<accession>A0AAE3XFZ2</accession>
<evidence type="ECO:0000313" key="2">
    <source>
        <dbReference type="EMBL" id="MDR6221415.1"/>
    </source>
</evidence>
<dbReference type="AlphaFoldDB" id="A0AAE3XFZ2"/>
<dbReference type="EMBL" id="JAVDQK010000033">
    <property type="protein sequence ID" value="MDR6221415.1"/>
    <property type="molecule type" value="Genomic_DNA"/>
</dbReference>
<dbReference type="RefSeq" id="WP_309859439.1">
    <property type="nucleotide sequence ID" value="NZ_JAVDQJ010000033.1"/>
</dbReference>
<name>A0AAE3XFZ2_9DEIO</name>
<sequence>MARAANVEHAGETEWHRLAKTEVLHAARAAGRPAELEVSGQTPAGARWRADVLCTRGDYRRAFEVQRSGITLATLHARQAIYKASGVRAFWLMRTHERTLARAQPWQQDTPAVYVTEARRVPLLGLDLPAFTQAALRGRLTLFPALGQPVQLRLIAEPKRCFRCLEDFHLVQMVIVSSSQAPQGRLVVPGTQAGAAAWVSRLMGTELGPFVDWPAASPRTFHCPACGAPRAADPFGATWLDPAEPLTWSRRLTRTWERTISLPLAQHTWLVQAIGQLWARR</sequence>
<dbReference type="Proteomes" id="UP001185331">
    <property type="component" value="Unassembled WGS sequence"/>
</dbReference>
<feature type="domain" description="Competence protein CoiA nuclease-like" evidence="1">
    <location>
        <begin position="12"/>
        <end position="97"/>
    </location>
</feature>
<protein>
    <recommendedName>
        <fullName evidence="1">Competence protein CoiA nuclease-like domain-containing protein</fullName>
    </recommendedName>
</protein>
<organism evidence="2 3">
    <name type="scientific">Deinococcus soli</name>
    <name type="common">ex Cha et al. 2016</name>
    <dbReference type="NCBI Taxonomy" id="1309411"/>
    <lineage>
        <taxon>Bacteria</taxon>
        <taxon>Thermotogati</taxon>
        <taxon>Deinococcota</taxon>
        <taxon>Deinococci</taxon>
        <taxon>Deinococcales</taxon>
        <taxon>Deinococcaceae</taxon>
        <taxon>Deinococcus</taxon>
    </lineage>
</organism>
<evidence type="ECO:0000313" key="3">
    <source>
        <dbReference type="Proteomes" id="UP001185331"/>
    </source>
</evidence>
<dbReference type="Pfam" id="PF06054">
    <property type="entry name" value="CoiA_nuc"/>
    <property type="match status" value="1"/>
</dbReference>